<proteinExistence type="predicted"/>
<feature type="region of interest" description="Disordered" evidence="1">
    <location>
        <begin position="175"/>
        <end position="198"/>
    </location>
</feature>
<evidence type="ECO:0000313" key="2">
    <source>
        <dbReference type="EMBL" id="CAH2227313.1"/>
    </source>
</evidence>
<protein>
    <submittedName>
        <fullName evidence="2">Jg1489 protein</fullName>
    </submittedName>
</protein>
<evidence type="ECO:0000256" key="1">
    <source>
        <dbReference type="SAM" id="MobiDB-lite"/>
    </source>
</evidence>
<name>A0A8S4QYR4_9NEOP</name>
<sequence>MDRKVTKTGNITLQRSARTTRCSAWSHAAGMQSVCNFDQVLATVPSQHSRKGIENTSVVLLCSTVSEVLSSELKNHFSLYRNSYMPRLPPPIRSRSLKRIADRPARLLASIGDHGACPPSEMLEWRRLAIQIVCRGHSRPLRRPSNRKRVAGRGGLESAATNAWTQRRLRALGRTASARRLHSPLGPATQTSEFTAML</sequence>
<gene>
    <name evidence="2" type="primary">jg1489</name>
    <name evidence="2" type="ORF">PAEG_LOCUS7842</name>
</gene>
<dbReference type="EMBL" id="CAKXAJ010022864">
    <property type="protein sequence ID" value="CAH2227313.1"/>
    <property type="molecule type" value="Genomic_DNA"/>
</dbReference>
<comment type="caution">
    <text evidence="2">The sequence shown here is derived from an EMBL/GenBank/DDBJ whole genome shotgun (WGS) entry which is preliminary data.</text>
</comment>
<dbReference type="AlphaFoldDB" id="A0A8S4QYR4"/>
<accession>A0A8S4QYR4</accession>
<feature type="compositionally biased region" description="Polar residues" evidence="1">
    <location>
        <begin position="188"/>
        <end position="198"/>
    </location>
</feature>
<keyword evidence="3" id="KW-1185">Reference proteome</keyword>
<dbReference type="Proteomes" id="UP000838756">
    <property type="component" value="Unassembled WGS sequence"/>
</dbReference>
<organism evidence="2 3">
    <name type="scientific">Pararge aegeria aegeria</name>
    <dbReference type="NCBI Taxonomy" id="348720"/>
    <lineage>
        <taxon>Eukaryota</taxon>
        <taxon>Metazoa</taxon>
        <taxon>Ecdysozoa</taxon>
        <taxon>Arthropoda</taxon>
        <taxon>Hexapoda</taxon>
        <taxon>Insecta</taxon>
        <taxon>Pterygota</taxon>
        <taxon>Neoptera</taxon>
        <taxon>Endopterygota</taxon>
        <taxon>Lepidoptera</taxon>
        <taxon>Glossata</taxon>
        <taxon>Ditrysia</taxon>
        <taxon>Papilionoidea</taxon>
        <taxon>Nymphalidae</taxon>
        <taxon>Satyrinae</taxon>
        <taxon>Satyrini</taxon>
        <taxon>Parargina</taxon>
        <taxon>Pararge</taxon>
    </lineage>
</organism>
<reference evidence="2" key="1">
    <citation type="submission" date="2022-03" db="EMBL/GenBank/DDBJ databases">
        <authorList>
            <person name="Lindestad O."/>
        </authorList>
    </citation>
    <scope>NUCLEOTIDE SEQUENCE</scope>
</reference>
<evidence type="ECO:0000313" key="3">
    <source>
        <dbReference type="Proteomes" id="UP000838756"/>
    </source>
</evidence>